<dbReference type="Pfam" id="PF01053">
    <property type="entry name" value="Cys_Met_Meta_PP"/>
    <property type="match status" value="1"/>
</dbReference>
<comment type="similarity">
    <text evidence="3">Belongs to the trans-sulfuration enzymes family.</text>
</comment>
<dbReference type="InterPro" id="IPR015424">
    <property type="entry name" value="PyrdxlP-dep_Trfase"/>
</dbReference>
<dbReference type="GO" id="GO:0019343">
    <property type="term" value="P:cysteine biosynthetic process via cystathionine"/>
    <property type="evidence" value="ECO:0007669"/>
    <property type="project" value="TreeGrafter"/>
</dbReference>
<sequence length="195" mass="21176">MAQVHHPGLPGDPGHMMAARQMNGFGAVLSFEFADADAAVADAACDAVRVIALDTGLGGVESTIERGTEHPGQEHVPPGLPRLGVGCEHIEDLWQDLLRASWSPVRDVGWPRPTRRVRGDERGAHFTERQPVVRAAFDELERRWAAELPQIRKEALRRRRDHGDAAMAETMAAFTDACARQAAQAATSLIAEFGG</sequence>
<comment type="caution">
    <text evidence="4">The sequence shown here is derived from an EMBL/GenBank/DDBJ whole genome shotgun (WGS) entry which is preliminary data.</text>
</comment>
<dbReference type="PANTHER" id="PTHR11808:SF15">
    <property type="entry name" value="CYSTATHIONINE GAMMA-LYASE"/>
    <property type="match status" value="1"/>
</dbReference>
<evidence type="ECO:0000256" key="1">
    <source>
        <dbReference type="ARBA" id="ARBA00001933"/>
    </source>
</evidence>
<accession>A0A0X3VRS3</accession>
<proteinExistence type="inferred from homology"/>
<dbReference type="GO" id="GO:0004123">
    <property type="term" value="F:cystathionine gamma-lyase activity"/>
    <property type="evidence" value="ECO:0007669"/>
    <property type="project" value="TreeGrafter"/>
</dbReference>
<evidence type="ECO:0000313" key="5">
    <source>
        <dbReference type="Proteomes" id="UP000053413"/>
    </source>
</evidence>
<gene>
    <name evidence="4" type="ORF">ADL28_33180</name>
</gene>
<dbReference type="GO" id="GO:0003962">
    <property type="term" value="F:cystathionine gamma-synthase activity"/>
    <property type="evidence" value="ECO:0007669"/>
    <property type="project" value="TreeGrafter"/>
</dbReference>
<dbReference type="InterPro" id="IPR000277">
    <property type="entry name" value="Cys/Met-Metab_PyrdxlP-dep_enz"/>
</dbReference>
<dbReference type="EMBL" id="LLZJ01000388">
    <property type="protein sequence ID" value="KUL47274.1"/>
    <property type="molecule type" value="Genomic_DNA"/>
</dbReference>
<dbReference type="GO" id="GO:0005737">
    <property type="term" value="C:cytoplasm"/>
    <property type="evidence" value="ECO:0007669"/>
    <property type="project" value="TreeGrafter"/>
</dbReference>
<dbReference type="GO" id="GO:0019346">
    <property type="term" value="P:transsulfuration"/>
    <property type="evidence" value="ECO:0007669"/>
    <property type="project" value="InterPro"/>
</dbReference>
<reference evidence="5" key="1">
    <citation type="submission" date="2015-10" db="EMBL/GenBank/DDBJ databases">
        <authorList>
            <person name="Ju K.-S."/>
            <person name="Doroghazi J.R."/>
            <person name="Metcalf W.W."/>
        </authorList>
    </citation>
    <scope>NUCLEOTIDE SEQUENCE [LARGE SCALE GENOMIC DNA]</scope>
    <source>
        <strain evidence="5">NRRL F-8817</strain>
    </source>
</reference>
<dbReference type="Gene3D" id="3.90.1150.10">
    <property type="entry name" value="Aspartate Aminotransferase, domain 1"/>
    <property type="match status" value="1"/>
</dbReference>
<evidence type="ECO:0000256" key="2">
    <source>
        <dbReference type="ARBA" id="ARBA00022898"/>
    </source>
</evidence>
<dbReference type="PANTHER" id="PTHR11808">
    <property type="entry name" value="TRANS-SULFURATION ENZYME FAMILY MEMBER"/>
    <property type="match status" value="1"/>
</dbReference>
<comment type="cofactor">
    <cofactor evidence="1 3">
        <name>pyridoxal 5'-phosphate</name>
        <dbReference type="ChEBI" id="CHEBI:597326"/>
    </cofactor>
</comment>
<name>A0A0X3VRS3_STRVO</name>
<protein>
    <submittedName>
        <fullName evidence="4">Uncharacterized protein</fullName>
    </submittedName>
</protein>
<dbReference type="InterPro" id="IPR015422">
    <property type="entry name" value="PyrdxlP-dep_Trfase_small"/>
</dbReference>
<organism evidence="4 5">
    <name type="scientific">Streptomyces violaceusniger</name>
    <dbReference type="NCBI Taxonomy" id="68280"/>
    <lineage>
        <taxon>Bacteria</taxon>
        <taxon>Bacillati</taxon>
        <taxon>Actinomycetota</taxon>
        <taxon>Actinomycetes</taxon>
        <taxon>Kitasatosporales</taxon>
        <taxon>Streptomycetaceae</taxon>
        <taxon>Streptomyces</taxon>
        <taxon>Streptomyces violaceusniger group</taxon>
    </lineage>
</organism>
<keyword evidence="2 3" id="KW-0663">Pyridoxal phosphate</keyword>
<dbReference type="AlphaFoldDB" id="A0A0X3VRS3"/>
<dbReference type="SUPFAM" id="SSF53383">
    <property type="entry name" value="PLP-dependent transferases"/>
    <property type="match status" value="1"/>
</dbReference>
<dbReference type="Proteomes" id="UP000053413">
    <property type="component" value="Unassembled WGS sequence"/>
</dbReference>
<dbReference type="OrthoDB" id="9805807at2"/>
<evidence type="ECO:0000313" key="4">
    <source>
        <dbReference type="EMBL" id="KUL47274.1"/>
    </source>
</evidence>
<dbReference type="RefSeq" id="WP_059147483.1">
    <property type="nucleotide sequence ID" value="NZ_LLZJ01000388.1"/>
</dbReference>
<evidence type="ECO:0000256" key="3">
    <source>
        <dbReference type="RuleBase" id="RU362118"/>
    </source>
</evidence>
<dbReference type="GO" id="GO:0030170">
    <property type="term" value="F:pyridoxal phosphate binding"/>
    <property type="evidence" value="ECO:0007669"/>
    <property type="project" value="InterPro"/>
</dbReference>